<dbReference type="EMBL" id="BJUI01000003">
    <property type="protein sequence ID" value="GEK41604.1"/>
    <property type="molecule type" value="Genomic_DNA"/>
</dbReference>
<gene>
    <name evidence="1" type="ORF">LAV01_04360</name>
</gene>
<dbReference type="Proteomes" id="UP000321722">
    <property type="component" value="Unassembled WGS sequence"/>
</dbReference>
<sequence>MEIKDLEPQLKKIIKLNPKEWKKQVNPLEWDTKGFKQYLLSLAE</sequence>
<organism evidence="1 2">
    <name type="scientific">Ligilactobacillus aviarius</name>
    <dbReference type="NCBI Taxonomy" id="1606"/>
    <lineage>
        <taxon>Bacteria</taxon>
        <taxon>Bacillati</taxon>
        <taxon>Bacillota</taxon>
        <taxon>Bacilli</taxon>
        <taxon>Lactobacillales</taxon>
        <taxon>Lactobacillaceae</taxon>
        <taxon>Ligilactobacillus</taxon>
    </lineage>
</organism>
<name>A0A510WQV9_9LACO</name>
<dbReference type="AlphaFoldDB" id="A0A510WQV9"/>
<comment type="caution">
    <text evidence="1">The sequence shown here is derived from an EMBL/GenBank/DDBJ whole genome shotgun (WGS) entry which is preliminary data.</text>
</comment>
<keyword evidence="2" id="KW-1185">Reference proteome</keyword>
<evidence type="ECO:0000313" key="1">
    <source>
        <dbReference type="EMBL" id="GEK41604.1"/>
    </source>
</evidence>
<dbReference type="RefSeq" id="WP_268888912.1">
    <property type="nucleotide sequence ID" value="NZ_BAAACL010000001.1"/>
</dbReference>
<evidence type="ECO:0000313" key="2">
    <source>
        <dbReference type="Proteomes" id="UP000321722"/>
    </source>
</evidence>
<dbReference type="GeneID" id="77083229"/>
<proteinExistence type="predicted"/>
<reference evidence="1 2" key="1">
    <citation type="submission" date="2019-07" db="EMBL/GenBank/DDBJ databases">
        <title>Whole genome shotgun sequence of Lactobacillus aviarius subsp. aviarius NBRC 102162.</title>
        <authorList>
            <person name="Hosoyama A."/>
            <person name="Uohara A."/>
            <person name="Ohji S."/>
            <person name="Ichikawa N."/>
        </authorList>
    </citation>
    <scope>NUCLEOTIDE SEQUENCE [LARGE SCALE GENOMIC DNA]</scope>
    <source>
        <strain evidence="1 2">NBRC 102162</strain>
    </source>
</reference>
<protein>
    <submittedName>
        <fullName evidence="1">Uncharacterized protein</fullName>
    </submittedName>
</protein>
<accession>A0A510WQV9</accession>